<dbReference type="AlphaFoldDB" id="A0A699KIZ8"/>
<accession>A0A699KIZ8</accession>
<evidence type="ECO:0000259" key="1">
    <source>
        <dbReference type="Pfam" id="PF00078"/>
    </source>
</evidence>
<gene>
    <name evidence="2" type="ORF">Tci_662974</name>
</gene>
<organism evidence="2">
    <name type="scientific">Tanacetum cinerariifolium</name>
    <name type="common">Dalmatian daisy</name>
    <name type="synonym">Chrysanthemum cinerariifolium</name>
    <dbReference type="NCBI Taxonomy" id="118510"/>
    <lineage>
        <taxon>Eukaryota</taxon>
        <taxon>Viridiplantae</taxon>
        <taxon>Streptophyta</taxon>
        <taxon>Embryophyta</taxon>
        <taxon>Tracheophyta</taxon>
        <taxon>Spermatophyta</taxon>
        <taxon>Magnoliopsida</taxon>
        <taxon>eudicotyledons</taxon>
        <taxon>Gunneridae</taxon>
        <taxon>Pentapetalae</taxon>
        <taxon>asterids</taxon>
        <taxon>campanulids</taxon>
        <taxon>Asterales</taxon>
        <taxon>Asteraceae</taxon>
        <taxon>Asteroideae</taxon>
        <taxon>Anthemideae</taxon>
        <taxon>Anthemidinae</taxon>
        <taxon>Tanacetum</taxon>
    </lineage>
</organism>
<keyword evidence="2" id="KW-0808">Transferase</keyword>
<dbReference type="GO" id="GO:0003964">
    <property type="term" value="F:RNA-directed DNA polymerase activity"/>
    <property type="evidence" value="ECO:0007669"/>
    <property type="project" value="UniProtKB-KW"/>
</dbReference>
<dbReference type="Gene3D" id="3.30.70.270">
    <property type="match status" value="1"/>
</dbReference>
<keyword evidence="2" id="KW-0548">Nucleotidyltransferase</keyword>
<dbReference type="InterPro" id="IPR043502">
    <property type="entry name" value="DNA/RNA_pol_sf"/>
</dbReference>
<name>A0A699KIZ8_TANCI</name>
<sequence length="375" mass="42604">MDECLALADLGASINLMPLSVWNKLSLPEPSPTCMTLKLADRSTSRPVEVAEDVFVKVGMFHFPADFVVVDLDADPRVPLIFGRSFLKTGRALIDVFEGELTLHVGKEAITFNLDKTLRYSANYNDMTVNRIDVIHMACEEYSQEVLGFSNMIASGNPTPYYDSIISTSSPTLTPFEDSDFLLEEVNTFLALEDDLNLLEVDHSYFDTEGDIHLLEAFLNDDPSLPPPLKEIIYLKFKKNLKFVKPKLINLQLMSLPRTFAYRRMPFGLCNAPGIFQRYMMAIFHNMIEKMMEVFMDDFSVFGNSFSTCLSHLEKMLKRCEDTNLCLNWEKSHFMVKEGIVLGYKISKNRIKVGKAKVDDYTYGEVACIAHKLKG</sequence>
<dbReference type="InterPro" id="IPR021109">
    <property type="entry name" value="Peptidase_aspartic_dom_sf"/>
</dbReference>
<proteinExistence type="predicted"/>
<dbReference type="Pfam" id="PF00078">
    <property type="entry name" value="RVT_1"/>
    <property type="match status" value="1"/>
</dbReference>
<keyword evidence="2" id="KW-0695">RNA-directed DNA polymerase</keyword>
<reference evidence="2" key="1">
    <citation type="journal article" date="2019" name="Sci. Rep.">
        <title>Draft genome of Tanacetum cinerariifolium, the natural source of mosquito coil.</title>
        <authorList>
            <person name="Yamashiro T."/>
            <person name="Shiraishi A."/>
            <person name="Satake H."/>
            <person name="Nakayama K."/>
        </authorList>
    </citation>
    <scope>NUCLEOTIDE SEQUENCE</scope>
</reference>
<dbReference type="PANTHER" id="PTHR33067:SF9">
    <property type="entry name" value="RNA-DIRECTED DNA POLYMERASE"/>
    <property type="match status" value="1"/>
</dbReference>
<dbReference type="Gene3D" id="2.40.70.10">
    <property type="entry name" value="Acid Proteases"/>
    <property type="match status" value="1"/>
</dbReference>
<protein>
    <submittedName>
        <fullName evidence="2">Reverse transcriptase domain-containing protein</fullName>
    </submittedName>
</protein>
<dbReference type="SUPFAM" id="SSF56672">
    <property type="entry name" value="DNA/RNA polymerases"/>
    <property type="match status" value="1"/>
</dbReference>
<dbReference type="EMBL" id="BKCJ010512292">
    <property type="protein sequence ID" value="GFA91002.1"/>
    <property type="molecule type" value="Genomic_DNA"/>
</dbReference>
<comment type="caution">
    <text evidence="2">The sequence shown here is derived from an EMBL/GenBank/DDBJ whole genome shotgun (WGS) entry which is preliminary data.</text>
</comment>
<dbReference type="InterPro" id="IPR000477">
    <property type="entry name" value="RT_dom"/>
</dbReference>
<dbReference type="PANTHER" id="PTHR33067">
    <property type="entry name" value="RNA-DIRECTED DNA POLYMERASE-RELATED"/>
    <property type="match status" value="1"/>
</dbReference>
<evidence type="ECO:0000313" key="2">
    <source>
        <dbReference type="EMBL" id="GFA91002.1"/>
    </source>
</evidence>
<dbReference type="CDD" id="cd00303">
    <property type="entry name" value="retropepsin_like"/>
    <property type="match status" value="1"/>
</dbReference>
<feature type="domain" description="Reverse transcriptase" evidence="1">
    <location>
        <begin position="257"/>
        <end position="346"/>
    </location>
</feature>
<dbReference type="CDD" id="cd01647">
    <property type="entry name" value="RT_LTR"/>
    <property type="match status" value="1"/>
</dbReference>
<dbReference type="InterPro" id="IPR043128">
    <property type="entry name" value="Rev_trsase/Diguanyl_cyclase"/>
</dbReference>